<dbReference type="PANTHER" id="PTHR43649">
    <property type="entry name" value="ARABINOSE-BINDING PROTEIN-RELATED"/>
    <property type="match status" value="1"/>
</dbReference>
<gene>
    <name evidence="1" type="ORF">UFOPK3820_00622</name>
</gene>
<proteinExistence type="predicted"/>
<protein>
    <submittedName>
        <fullName evidence="1">Unannotated protein</fullName>
    </submittedName>
</protein>
<dbReference type="PANTHER" id="PTHR43649:SF12">
    <property type="entry name" value="DIACETYLCHITOBIOSE BINDING PROTEIN DASA"/>
    <property type="match status" value="1"/>
</dbReference>
<reference evidence="1" key="1">
    <citation type="submission" date="2020-05" db="EMBL/GenBank/DDBJ databases">
        <authorList>
            <person name="Chiriac C."/>
            <person name="Salcher M."/>
            <person name="Ghai R."/>
            <person name="Kavagutti S V."/>
        </authorList>
    </citation>
    <scope>NUCLEOTIDE SEQUENCE</scope>
</reference>
<accession>A0A6J5Z1R8</accession>
<dbReference type="PROSITE" id="PS51318">
    <property type="entry name" value="TAT"/>
    <property type="match status" value="1"/>
</dbReference>
<dbReference type="InterPro" id="IPR050490">
    <property type="entry name" value="Bact_solute-bd_prot1"/>
</dbReference>
<sequence>MESSETGSGLNSNLDRRSLLTAMGVAGLTTAPLISSSMMSSADAAGQTINFTAWEYQPDTIKSLVKSWSGKTGNKVNISFIPNVGYTAGIQARQRGGKPADVFYNFAYNSQKFVNQKWAADLRGLPGADKMVAEMFPSARSRFVAENGAIVSAPYFSAVHMLQYNKKMVAAAGFSSTPNSLQETYDQCKKIKANGVASPYVAYWVKDFVEEYLHVYLLAGGVKPFDNKGDPIFMDDPKTLEVLEWWQAMYKDGMTPKSVLTDDPGKHTTSIANGDAAFYALHHYFLRDIVESKGSASADIAQAKIVGTGGKTLQMGEVIQMGGKVSGKKKAAAWDFMKTYGYKDSKGEFSTFQKWAASGALCAPYPGFFKDPKVIAAFPKYMDLSLIQDTFQNSSDIVPARTLPWYQGFQAQCGTVIHDLLLGNSNPRATANALAIACKTAKSGSGL</sequence>
<dbReference type="Pfam" id="PF01547">
    <property type="entry name" value="SBP_bac_1"/>
    <property type="match status" value="1"/>
</dbReference>
<dbReference type="EMBL" id="CAESAB010000018">
    <property type="protein sequence ID" value="CAB4336655.1"/>
    <property type="molecule type" value="Genomic_DNA"/>
</dbReference>
<evidence type="ECO:0000313" key="1">
    <source>
        <dbReference type="EMBL" id="CAB4336655.1"/>
    </source>
</evidence>
<dbReference type="InterPro" id="IPR006311">
    <property type="entry name" value="TAT_signal"/>
</dbReference>
<organism evidence="1">
    <name type="scientific">freshwater metagenome</name>
    <dbReference type="NCBI Taxonomy" id="449393"/>
    <lineage>
        <taxon>unclassified sequences</taxon>
        <taxon>metagenomes</taxon>
        <taxon>ecological metagenomes</taxon>
    </lineage>
</organism>
<dbReference type="Gene3D" id="3.40.190.10">
    <property type="entry name" value="Periplasmic binding protein-like II"/>
    <property type="match status" value="1"/>
</dbReference>
<dbReference type="InterPro" id="IPR006059">
    <property type="entry name" value="SBP"/>
</dbReference>
<name>A0A6J5Z1R8_9ZZZZ</name>
<dbReference type="SUPFAM" id="SSF53850">
    <property type="entry name" value="Periplasmic binding protein-like II"/>
    <property type="match status" value="1"/>
</dbReference>
<dbReference type="AlphaFoldDB" id="A0A6J5Z1R8"/>